<dbReference type="PANTHER" id="PTHR43537:SF24">
    <property type="entry name" value="GLUCONATE OPERON TRANSCRIPTIONAL REPRESSOR"/>
    <property type="match status" value="1"/>
</dbReference>
<evidence type="ECO:0000256" key="1">
    <source>
        <dbReference type="ARBA" id="ARBA00023015"/>
    </source>
</evidence>
<evidence type="ECO:0000256" key="2">
    <source>
        <dbReference type="ARBA" id="ARBA00023125"/>
    </source>
</evidence>
<keyword evidence="6" id="KW-1185">Reference proteome</keyword>
<evidence type="ECO:0000259" key="4">
    <source>
        <dbReference type="PROSITE" id="PS50949"/>
    </source>
</evidence>
<reference evidence="5 6" key="1">
    <citation type="journal article" date="2017" name="Int. J. Syst. Evol. Microbiol.">
        <title>Pseudokineococcus basanitobsidens sp. nov., isolated from volcanic rock.</title>
        <authorList>
            <person name="Lee D.W."/>
            <person name="Park M.Y."/>
            <person name="Kim J.J."/>
            <person name="Kim B.S."/>
        </authorList>
    </citation>
    <scope>NUCLEOTIDE SEQUENCE [LARGE SCALE GENOMIC DNA]</scope>
    <source>
        <strain evidence="5 6">DSM 103726</strain>
    </source>
</reference>
<keyword evidence="1" id="KW-0805">Transcription regulation</keyword>
<dbReference type="EMBL" id="JBBIAA010000008">
    <property type="protein sequence ID" value="MEJ5945486.1"/>
    <property type="molecule type" value="Genomic_DNA"/>
</dbReference>
<dbReference type="InterPro" id="IPR036390">
    <property type="entry name" value="WH_DNA-bd_sf"/>
</dbReference>
<organism evidence="5 6">
    <name type="scientific">Pseudokineococcus basanitobsidens</name>
    <dbReference type="NCBI Taxonomy" id="1926649"/>
    <lineage>
        <taxon>Bacteria</taxon>
        <taxon>Bacillati</taxon>
        <taxon>Actinomycetota</taxon>
        <taxon>Actinomycetes</taxon>
        <taxon>Kineosporiales</taxon>
        <taxon>Kineosporiaceae</taxon>
        <taxon>Pseudokineococcus</taxon>
    </lineage>
</organism>
<comment type="caution">
    <text evidence="5">The sequence shown here is derived from an EMBL/GenBank/DDBJ whole genome shotgun (WGS) entry which is preliminary data.</text>
</comment>
<sequence>MRLHPGPTAPATTPDDALPASERVYAHLKRGILDRTYPGGTLVTEGEVAERVGVSRTPVREALLRLQAERLVELFPKRGALVLAVSDTEAHDVLEARELVEDWAAPRALDHVRRLLPVLDEHLAAMRRAREHGDAAALVEADRAFHEAVVDAAGNAVLTRLYGTLRDRQLCMGVASMDMGRARQDRAVREHQALRDALAAGDREAFVRLTRQHVRGAGDLLRGVREEGR</sequence>
<dbReference type="Proteomes" id="UP001387100">
    <property type="component" value="Unassembled WGS sequence"/>
</dbReference>
<name>A0ABU8RKA7_9ACTN</name>
<feature type="domain" description="HTH gntR-type" evidence="4">
    <location>
        <begin position="18"/>
        <end position="85"/>
    </location>
</feature>
<dbReference type="CDD" id="cd07377">
    <property type="entry name" value="WHTH_GntR"/>
    <property type="match status" value="1"/>
</dbReference>
<dbReference type="InterPro" id="IPR000524">
    <property type="entry name" value="Tscrpt_reg_HTH_GntR"/>
</dbReference>
<dbReference type="Gene3D" id="1.10.10.10">
    <property type="entry name" value="Winged helix-like DNA-binding domain superfamily/Winged helix DNA-binding domain"/>
    <property type="match status" value="1"/>
</dbReference>
<keyword evidence="2" id="KW-0238">DNA-binding</keyword>
<dbReference type="SUPFAM" id="SSF46785">
    <property type="entry name" value="Winged helix' DNA-binding domain"/>
    <property type="match status" value="1"/>
</dbReference>
<dbReference type="PANTHER" id="PTHR43537">
    <property type="entry name" value="TRANSCRIPTIONAL REGULATOR, GNTR FAMILY"/>
    <property type="match status" value="1"/>
</dbReference>
<accession>A0ABU8RKA7</accession>
<dbReference type="InterPro" id="IPR008920">
    <property type="entry name" value="TF_FadR/GntR_C"/>
</dbReference>
<dbReference type="PRINTS" id="PR00035">
    <property type="entry name" value="HTHGNTR"/>
</dbReference>
<gene>
    <name evidence="5" type="ORF">WDZ17_09310</name>
</gene>
<evidence type="ECO:0000313" key="6">
    <source>
        <dbReference type="Proteomes" id="UP001387100"/>
    </source>
</evidence>
<dbReference type="Pfam" id="PF00392">
    <property type="entry name" value="GntR"/>
    <property type="match status" value="1"/>
</dbReference>
<proteinExistence type="predicted"/>
<dbReference type="SUPFAM" id="SSF48008">
    <property type="entry name" value="GntR ligand-binding domain-like"/>
    <property type="match status" value="1"/>
</dbReference>
<dbReference type="SMART" id="SM00345">
    <property type="entry name" value="HTH_GNTR"/>
    <property type="match status" value="1"/>
</dbReference>
<keyword evidence="3" id="KW-0804">Transcription</keyword>
<dbReference type="Gene3D" id="1.20.120.530">
    <property type="entry name" value="GntR ligand-binding domain-like"/>
    <property type="match status" value="1"/>
</dbReference>
<dbReference type="RefSeq" id="WP_339574871.1">
    <property type="nucleotide sequence ID" value="NZ_JBBIAA010000008.1"/>
</dbReference>
<evidence type="ECO:0000313" key="5">
    <source>
        <dbReference type="EMBL" id="MEJ5945486.1"/>
    </source>
</evidence>
<dbReference type="PROSITE" id="PS50949">
    <property type="entry name" value="HTH_GNTR"/>
    <property type="match status" value="1"/>
</dbReference>
<dbReference type="Pfam" id="PF07729">
    <property type="entry name" value="FCD"/>
    <property type="match status" value="1"/>
</dbReference>
<protein>
    <submittedName>
        <fullName evidence="5">GntR family transcriptional regulator</fullName>
    </submittedName>
</protein>
<dbReference type="InterPro" id="IPR036388">
    <property type="entry name" value="WH-like_DNA-bd_sf"/>
</dbReference>
<dbReference type="InterPro" id="IPR011711">
    <property type="entry name" value="GntR_C"/>
</dbReference>
<evidence type="ECO:0000256" key="3">
    <source>
        <dbReference type="ARBA" id="ARBA00023163"/>
    </source>
</evidence>
<dbReference type="SMART" id="SM00895">
    <property type="entry name" value="FCD"/>
    <property type="match status" value="1"/>
</dbReference>